<dbReference type="Proteomes" id="UP000799757">
    <property type="component" value="Unassembled WGS sequence"/>
</dbReference>
<dbReference type="AlphaFoldDB" id="A0A6A6XHQ9"/>
<name>A0A6A6XHQ9_9PLEO</name>
<reference evidence="2" key="1">
    <citation type="journal article" date="2020" name="Stud. Mycol.">
        <title>101 Dothideomycetes genomes: a test case for predicting lifestyles and emergence of pathogens.</title>
        <authorList>
            <person name="Haridas S."/>
            <person name="Albert R."/>
            <person name="Binder M."/>
            <person name="Bloem J."/>
            <person name="Labutti K."/>
            <person name="Salamov A."/>
            <person name="Andreopoulos B."/>
            <person name="Baker S."/>
            <person name="Barry K."/>
            <person name="Bills G."/>
            <person name="Bluhm B."/>
            <person name="Cannon C."/>
            <person name="Castanera R."/>
            <person name="Culley D."/>
            <person name="Daum C."/>
            <person name="Ezra D."/>
            <person name="Gonzalez J."/>
            <person name="Henrissat B."/>
            <person name="Kuo A."/>
            <person name="Liang C."/>
            <person name="Lipzen A."/>
            <person name="Lutzoni F."/>
            <person name="Magnuson J."/>
            <person name="Mondo S."/>
            <person name="Nolan M."/>
            <person name="Ohm R."/>
            <person name="Pangilinan J."/>
            <person name="Park H.-J."/>
            <person name="Ramirez L."/>
            <person name="Alfaro M."/>
            <person name="Sun H."/>
            <person name="Tritt A."/>
            <person name="Yoshinaga Y."/>
            <person name="Zwiers L.-H."/>
            <person name="Turgeon B."/>
            <person name="Goodwin S."/>
            <person name="Spatafora J."/>
            <person name="Crous P."/>
            <person name="Grigoriev I."/>
        </authorList>
    </citation>
    <scope>NUCLEOTIDE SEQUENCE</scope>
    <source>
        <strain evidence="2">CBS 109.77</strain>
    </source>
</reference>
<keyword evidence="3" id="KW-1185">Reference proteome</keyword>
<dbReference type="EMBL" id="MU001859">
    <property type="protein sequence ID" value="KAF2795435.1"/>
    <property type="molecule type" value="Genomic_DNA"/>
</dbReference>
<accession>A0A6A6XHQ9</accession>
<protein>
    <submittedName>
        <fullName evidence="2">Uncharacterized protein</fullName>
    </submittedName>
</protein>
<proteinExistence type="predicted"/>
<sequence>MCCIADQRPVYARRGGVVLRENLGRVTHRSCARDFFGETLAPWRFDPASRSSLRSFTHNKLRHSLTLRRRPDSRRPLQHISSLSRAPAPSPRPSGERWMGPCCCWRPCFPLLFQGLRVFATFHLTTSPSPHITAATSPLFRDTTNHKGCISSFHHKDRKVKV</sequence>
<organism evidence="2 3">
    <name type="scientific">Melanomma pulvis-pyrius CBS 109.77</name>
    <dbReference type="NCBI Taxonomy" id="1314802"/>
    <lineage>
        <taxon>Eukaryota</taxon>
        <taxon>Fungi</taxon>
        <taxon>Dikarya</taxon>
        <taxon>Ascomycota</taxon>
        <taxon>Pezizomycotina</taxon>
        <taxon>Dothideomycetes</taxon>
        <taxon>Pleosporomycetidae</taxon>
        <taxon>Pleosporales</taxon>
        <taxon>Melanommataceae</taxon>
        <taxon>Melanomma</taxon>
    </lineage>
</organism>
<gene>
    <name evidence="2" type="ORF">K505DRAFT_13252</name>
</gene>
<evidence type="ECO:0000313" key="3">
    <source>
        <dbReference type="Proteomes" id="UP000799757"/>
    </source>
</evidence>
<evidence type="ECO:0000313" key="2">
    <source>
        <dbReference type="EMBL" id="KAF2795435.1"/>
    </source>
</evidence>
<feature type="region of interest" description="Disordered" evidence="1">
    <location>
        <begin position="69"/>
        <end position="94"/>
    </location>
</feature>
<evidence type="ECO:0000256" key="1">
    <source>
        <dbReference type="SAM" id="MobiDB-lite"/>
    </source>
</evidence>